<proteinExistence type="predicted"/>
<comment type="caution">
    <text evidence="1">The sequence shown here is derived from an EMBL/GenBank/DDBJ whole genome shotgun (WGS) entry which is preliminary data.</text>
</comment>
<dbReference type="AlphaFoldDB" id="A0ABD1ZZY6"/>
<protein>
    <submittedName>
        <fullName evidence="1">Uncharacterized protein</fullName>
    </submittedName>
</protein>
<gene>
    <name evidence="1" type="ORF">V1478_016496</name>
</gene>
<reference evidence="1 2" key="1">
    <citation type="journal article" date="2024" name="Ann. Entomol. Soc. Am.">
        <title>Genomic analyses of the southern and eastern yellowjacket wasps (Hymenoptera: Vespidae) reveal evolutionary signatures of social life.</title>
        <authorList>
            <person name="Catto M.A."/>
            <person name="Caine P.B."/>
            <person name="Orr S.E."/>
            <person name="Hunt B.G."/>
            <person name="Goodisman M.A.D."/>
        </authorList>
    </citation>
    <scope>NUCLEOTIDE SEQUENCE [LARGE SCALE GENOMIC DNA]</scope>
    <source>
        <strain evidence="1">233</strain>
        <tissue evidence="1">Head and thorax</tissue>
    </source>
</reference>
<dbReference type="Proteomes" id="UP001607302">
    <property type="component" value="Unassembled WGS sequence"/>
</dbReference>
<evidence type="ECO:0000313" key="2">
    <source>
        <dbReference type="Proteomes" id="UP001607302"/>
    </source>
</evidence>
<accession>A0ABD1ZZY6</accession>
<name>A0ABD1ZZY6_VESSQ</name>
<sequence length="123" mass="13842">MHLQDRGQGFNSRRETICGLHRDIALPFVKYMPAGTIGIYLGTDNERSISSKIQRSIGVITIQVCSRVNVFAPAQKSHSNLTRSGNDYKFVSRNTEQIQPVNFTHECFVTESTGKKKLIDLVK</sequence>
<evidence type="ECO:0000313" key="1">
    <source>
        <dbReference type="EMBL" id="KAL2713939.1"/>
    </source>
</evidence>
<dbReference type="EMBL" id="JAUDFV010000157">
    <property type="protein sequence ID" value="KAL2713939.1"/>
    <property type="molecule type" value="Genomic_DNA"/>
</dbReference>
<organism evidence="1 2">
    <name type="scientific">Vespula squamosa</name>
    <name type="common">Southern yellow jacket</name>
    <name type="synonym">Wasp</name>
    <dbReference type="NCBI Taxonomy" id="30214"/>
    <lineage>
        <taxon>Eukaryota</taxon>
        <taxon>Metazoa</taxon>
        <taxon>Ecdysozoa</taxon>
        <taxon>Arthropoda</taxon>
        <taxon>Hexapoda</taxon>
        <taxon>Insecta</taxon>
        <taxon>Pterygota</taxon>
        <taxon>Neoptera</taxon>
        <taxon>Endopterygota</taxon>
        <taxon>Hymenoptera</taxon>
        <taxon>Apocrita</taxon>
        <taxon>Aculeata</taxon>
        <taxon>Vespoidea</taxon>
        <taxon>Vespidae</taxon>
        <taxon>Vespinae</taxon>
        <taxon>Vespula</taxon>
    </lineage>
</organism>
<keyword evidence="2" id="KW-1185">Reference proteome</keyword>